<comment type="caution">
    <text evidence="2">The sequence shown here is derived from an EMBL/GenBank/DDBJ whole genome shotgun (WGS) entry which is preliminary data.</text>
</comment>
<dbReference type="Gene3D" id="1.10.260.40">
    <property type="entry name" value="lambda repressor-like DNA-binding domains"/>
    <property type="match status" value="1"/>
</dbReference>
<accession>A0A9D1AFX9</accession>
<dbReference type="Proteomes" id="UP000824179">
    <property type="component" value="Unassembled WGS sequence"/>
</dbReference>
<evidence type="ECO:0000313" key="2">
    <source>
        <dbReference type="EMBL" id="HIR39757.1"/>
    </source>
</evidence>
<dbReference type="SMART" id="SM00530">
    <property type="entry name" value="HTH_XRE"/>
    <property type="match status" value="1"/>
</dbReference>
<organism evidence="2 3">
    <name type="scientific">Candidatus Coproplasma stercoripullorum</name>
    <dbReference type="NCBI Taxonomy" id="2840751"/>
    <lineage>
        <taxon>Bacteria</taxon>
        <taxon>Bacillati</taxon>
        <taxon>Bacillota</taxon>
        <taxon>Clostridia</taxon>
        <taxon>Eubacteriales</taxon>
        <taxon>Candidatus Coproplasma</taxon>
    </lineage>
</organism>
<dbReference type="SUPFAM" id="SSF47413">
    <property type="entry name" value="lambda repressor-like DNA-binding domains"/>
    <property type="match status" value="1"/>
</dbReference>
<dbReference type="AlphaFoldDB" id="A0A9D1AFX9"/>
<proteinExistence type="predicted"/>
<dbReference type="InterPro" id="IPR010982">
    <property type="entry name" value="Lambda_DNA-bd_dom_sf"/>
</dbReference>
<dbReference type="PROSITE" id="PS50943">
    <property type="entry name" value="HTH_CROC1"/>
    <property type="match status" value="1"/>
</dbReference>
<dbReference type="GO" id="GO:0003677">
    <property type="term" value="F:DNA binding"/>
    <property type="evidence" value="ECO:0007669"/>
    <property type="project" value="InterPro"/>
</dbReference>
<dbReference type="Pfam" id="PF13443">
    <property type="entry name" value="HTH_26"/>
    <property type="match status" value="1"/>
</dbReference>
<name>A0A9D1AFX9_9FIRM</name>
<reference evidence="2" key="1">
    <citation type="submission" date="2020-10" db="EMBL/GenBank/DDBJ databases">
        <authorList>
            <person name="Gilroy R."/>
        </authorList>
    </citation>
    <scope>NUCLEOTIDE SEQUENCE</scope>
    <source>
        <strain evidence="2">ChiW25-3613</strain>
    </source>
</reference>
<dbReference type="CDD" id="cd00093">
    <property type="entry name" value="HTH_XRE"/>
    <property type="match status" value="1"/>
</dbReference>
<dbReference type="EMBL" id="DVHB01000086">
    <property type="protein sequence ID" value="HIR39757.1"/>
    <property type="molecule type" value="Genomic_DNA"/>
</dbReference>
<sequence>MVVRYADIIIKRITQLCKKRGWSINKLAIMSGVKQSTLDNIMRGITQNPGIVSLHKIANSFNMTLAEFLDFDELNEYSFEDNEHN</sequence>
<dbReference type="InterPro" id="IPR001387">
    <property type="entry name" value="Cro/C1-type_HTH"/>
</dbReference>
<gene>
    <name evidence="2" type="ORF">IAB90_05170</name>
</gene>
<reference evidence="2" key="2">
    <citation type="journal article" date="2021" name="PeerJ">
        <title>Extensive microbial diversity within the chicken gut microbiome revealed by metagenomics and culture.</title>
        <authorList>
            <person name="Gilroy R."/>
            <person name="Ravi A."/>
            <person name="Getino M."/>
            <person name="Pursley I."/>
            <person name="Horton D.L."/>
            <person name="Alikhan N.F."/>
            <person name="Baker D."/>
            <person name="Gharbi K."/>
            <person name="Hall N."/>
            <person name="Watson M."/>
            <person name="Adriaenssens E.M."/>
            <person name="Foster-Nyarko E."/>
            <person name="Jarju S."/>
            <person name="Secka A."/>
            <person name="Antonio M."/>
            <person name="Oren A."/>
            <person name="Chaudhuri R.R."/>
            <person name="La Ragione R."/>
            <person name="Hildebrand F."/>
            <person name="Pallen M.J."/>
        </authorList>
    </citation>
    <scope>NUCLEOTIDE SEQUENCE</scope>
    <source>
        <strain evidence="2">ChiW25-3613</strain>
    </source>
</reference>
<evidence type="ECO:0000259" key="1">
    <source>
        <dbReference type="PROSITE" id="PS50943"/>
    </source>
</evidence>
<protein>
    <submittedName>
        <fullName evidence="2">Helix-turn-helix transcriptional regulator</fullName>
    </submittedName>
</protein>
<evidence type="ECO:0000313" key="3">
    <source>
        <dbReference type="Proteomes" id="UP000824179"/>
    </source>
</evidence>
<feature type="domain" description="HTH cro/C1-type" evidence="1">
    <location>
        <begin position="13"/>
        <end position="68"/>
    </location>
</feature>